<organism evidence="2 3">
    <name type="scientific">Oesophagostomum dentatum</name>
    <name type="common">Nodular worm</name>
    <dbReference type="NCBI Taxonomy" id="61180"/>
    <lineage>
        <taxon>Eukaryota</taxon>
        <taxon>Metazoa</taxon>
        <taxon>Ecdysozoa</taxon>
        <taxon>Nematoda</taxon>
        <taxon>Chromadorea</taxon>
        <taxon>Rhabditida</taxon>
        <taxon>Rhabditina</taxon>
        <taxon>Rhabditomorpha</taxon>
        <taxon>Strongyloidea</taxon>
        <taxon>Strongylidae</taxon>
        <taxon>Oesophagostomum</taxon>
    </lineage>
</organism>
<accession>A0A0B1SBF6</accession>
<name>A0A0B1SBF6_OESDE</name>
<protein>
    <recommendedName>
        <fullName evidence="4">Nuclear nucleic acid-binding protein C1D</fullName>
    </recommendedName>
</protein>
<dbReference type="Proteomes" id="UP000053660">
    <property type="component" value="Unassembled WGS sequence"/>
</dbReference>
<keyword evidence="3" id="KW-1185">Reference proteome</keyword>
<gene>
    <name evidence="2" type="ORF">OESDEN_17688</name>
</gene>
<reference evidence="2 3" key="1">
    <citation type="submission" date="2014-03" db="EMBL/GenBank/DDBJ databases">
        <title>Draft genome of the hookworm Oesophagostomum dentatum.</title>
        <authorList>
            <person name="Mitreva M."/>
        </authorList>
    </citation>
    <scope>NUCLEOTIDE SEQUENCE [LARGE SCALE GENOMIC DNA]</scope>
    <source>
        <strain evidence="2 3">OD-Hann</strain>
    </source>
</reference>
<evidence type="ECO:0008006" key="4">
    <source>
        <dbReference type="Google" id="ProtNLM"/>
    </source>
</evidence>
<dbReference type="AlphaFoldDB" id="A0A0B1SBF6"/>
<evidence type="ECO:0000313" key="2">
    <source>
        <dbReference type="EMBL" id="KHJ82618.1"/>
    </source>
</evidence>
<evidence type="ECO:0000313" key="3">
    <source>
        <dbReference type="Proteomes" id="UP000053660"/>
    </source>
</evidence>
<evidence type="ECO:0000256" key="1">
    <source>
        <dbReference type="SAM" id="MobiDB-lite"/>
    </source>
</evidence>
<feature type="region of interest" description="Disordered" evidence="1">
    <location>
        <begin position="1"/>
        <end position="20"/>
    </location>
</feature>
<dbReference type="EMBL" id="KN578234">
    <property type="protein sequence ID" value="KHJ82618.1"/>
    <property type="molecule type" value="Genomic_DNA"/>
</dbReference>
<sequence>MADETAEPSVENASSPPKKTLPMECLQRLQKFDEALTSLETALAPILETGFDDHLKRTALELVQVDVMTMFVLNSLGWCLVAQRGKDPKDSIQLADELVGLYLILLNHASFLQNKQLASEENQADRQEHNVKVMLAKI</sequence>
<dbReference type="OrthoDB" id="1421013at2759"/>
<proteinExistence type="predicted"/>